<reference evidence="3" key="1">
    <citation type="submission" date="2016-06" db="EMBL/GenBank/DDBJ databases">
        <title>Parallel loss of symbiosis genes in relatives of nitrogen-fixing non-legume Parasponia.</title>
        <authorList>
            <person name="Van Velzen R."/>
            <person name="Holmer R."/>
            <person name="Bu F."/>
            <person name="Rutten L."/>
            <person name="Van Zeijl A."/>
            <person name="Liu W."/>
            <person name="Santuari L."/>
            <person name="Cao Q."/>
            <person name="Sharma T."/>
            <person name="Shen D."/>
            <person name="Roswanjaya Y."/>
            <person name="Wardhani T."/>
            <person name="Kalhor M.S."/>
            <person name="Jansen J."/>
            <person name="Van den Hoogen J."/>
            <person name="Gungor B."/>
            <person name="Hartog M."/>
            <person name="Hontelez J."/>
            <person name="Verver J."/>
            <person name="Yang W.-C."/>
            <person name="Schijlen E."/>
            <person name="Repin R."/>
            <person name="Schilthuizen M."/>
            <person name="Schranz E."/>
            <person name="Heidstra R."/>
            <person name="Miyata K."/>
            <person name="Fedorova E."/>
            <person name="Kohlen W."/>
            <person name="Bisseling T."/>
            <person name="Smit S."/>
            <person name="Geurts R."/>
        </authorList>
    </citation>
    <scope>NUCLEOTIDE SEQUENCE [LARGE SCALE GENOMIC DNA]</scope>
    <source>
        <strain evidence="3">cv. WU1-14</strain>
    </source>
</reference>
<dbReference type="STRING" id="3476.A0A2P5CDL7"/>
<keyword evidence="1" id="KW-0472">Membrane</keyword>
<keyword evidence="3" id="KW-1185">Reference proteome</keyword>
<comment type="caution">
    <text evidence="2">The sequence shown here is derived from an EMBL/GenBank/DDBJ whole genome shotgun (WGS) entry which is preliminary data.</text>
</comment>
<dbReference type="Gene3D" id="3.90.550.50">
    <property type="match status" value="1"/>
</dbReference>
<dbReference type="AlphaFoldDB" id="A0A2P5CDL7"/>
<sequence length="493" mass="55923">MYSPLPGNIHLGALCKYLVISGIFLTFFYIVLFDTTHHHYQPSDLLETFKQKCSNIPLTINTSSTTPPPPDHSPPPTNISHIVFGVIGSMNTWRHKRLYSQAWWRPNVTRGYVFLDRAPTNEFLPLFSSSPPFRVNENITMREIYPKLASPIQIRMVRTSLETFREGDENVRWYVIADDDTVLMVDNLVEILKKYDHTKYYYIGTNSESLNSDFGLSFDMAFGGAAYVLSYPVAKMIASTLDSCIERYPGIGYSDLMMYTCLTDLGVAITHNKGFHQIDLRGDISGLLSAHPQTPFISLHHLDTIDPIFPRMNRPESINHLMKAAKVDQSRVLQQNMCHHRATNWSLSVAWGYSAQIYEAILPRSFLRKPLETFRPWSGGRPPYLLNPRWRTNNPCEAPHVFFFHSVSKEPSTREEGDHGVITTYVRASSRGLASCSPSGNHSADHIDTIRVFSPAKLPLEAGRRECCDVVYAAGMNTTEVRYRACTNEEVTA</sequence>
<dbReference type="PANTHER" id="PTHR10811">
    <property type="entry name" value="FRINGE-RELATED"/>
    <property type="match status" value="1"/>
</dbReference>
<dbReference type="InterPro" id="IPR006740">
    <property type="entry name" value="DUF604"/>
</dbReference>
<feature type="transmembrane region" description="Helical" evidence="1">
    <location>
        <begin position="12"/>
        <end position="32"/>
    </location>
</feature>
<dbReference type="OrthoDB" id="414175at2759"/>
<dbReference type="Proteomes" id="UP000237105">
    <property type="component" value="Unassembled WGS sequence"/>
</dbReference>
<accession>A0A2P5CDL7</accession>
<keyword evidence="1" id="KW-0812">Transmembrane</keyword>
<gene>
    <name evidence="2" type="ORF">PanWU01x14_162030</name>
</gene>
<evidence type="ECO:0000313" key="3">
    <source>
        <dbReference type="Proteomes" id="UP000237105"/>
    </source>
</evidence>
<name>A0A2P5CDL7_PARAD</name>
<protein>
    <submittedName>
        <fullName evidence="2">Uncharacterized protein</fullName>
    </submittedName>
</protein>
<dbReference type="Pfam" id="PF04646">
    <property type="entry name" value="DUF604"/>
    <property type="match status" value="1"/>
</dbReference>
<dbReference type="EMBL" id="JXTB01000143">
    <property type="protein sequence ID" value="PON59084.1"/>
    <property type="molecule type" value="Genomic_DNA"/>
</dbReference>
<proteinExistence type="predicted"/>
<evidence type="ECO:0000313" key="2">
    <source>
        <dbReference type="EMBL" id="PON59084.1"/>
    </source>
</evidence>
<evidence type="ECO:0000256" key="1">
    <source>
        <dbReference type="SAM" id="Phobius"/>
    </source>
</evidence>
<organism evidence="2 3">
    <name type="scientific">Parasponia andersonii</name>
    <name type="common">Sponia andersonii</name>
    <dbReference type="NCBI Taxonomy" id="3476"/>
    <lineage>
        <taxon>Eukaryota</taxon>
        <taxon>Viridiplantae</taxon>
        <taxon>Streptophyta</taxon>
        <taxon>Embryophyta</taxon>
        <taxon>Tracheophyta</taxon>
        <taxon>Spermatophyta</taxon>
        <taxon>Magnoliopsida</taxon>
        <taxon>eudicotyledons</taxon>
        <taxon>Gunneridae</taxon>
        <taxon>Pentapetalae</taxon>
        <taxon>rosids</taxon>
        <taxon>fabids</taxon>
        <taxon>Rosales</taxon>
        <taxon>Cannabaceae</taxon>
        <taxon>Parasponia</taxon>
    </lineage>
</organism>
<keyword evidence="1" id="KW-1133">Transmembrane helix</keyword>